<dbReference type="PANTHER" id="PTHR10865:SF29">
    <property type="entry name" value="METASTASIS ASSOCIATED 1-LIKE, ISOFORM D"/>
    <property type="match status" value="1"/>
</dbReference>
<feature type="region of interest" description="Disordered" evidence="11">
    <location>
        <begin position="97"/>
        <end position="135"/>
    </location>
</feature>
<dbReference type="Pfam" id="PF01448">
    <property type="entry name" value="ELM2"/>
    <property type="match status" value="1"/>
</dbReference>
<feature type="region of interest" description="Disordered" evidence="11">
    <location>
        <begin position="261"/>
        <end position="310"/>
    </location>
</feature>
<proteinExistence type="inferred from homology"/>
<evidence type="ECO:0000256" key="11">
    <source>
        <dbReference type="SAM" id="MobiDB-lite"/>
    </source>
</evidence>
<dbReference type="GO" id="GO:0003714">
    <property type="term" value="F:transcription corepressor activity"/>
    <property type="evidence" value="ECO:0007669"/>
    <property type="project" value="TreeGrafter"/>
</dbReference>
<dbReference type="Gene3D" id="2.30.30.490">
    <property type="match status" value="2"/>
</dbReference>
<gene>
    <name evidence="15" type="ORF">CBOVIS_LOCUS1044</name>
</gene>
<feature type="compositionally biased region" description="Basic and acidic residues" evidence="11">
    <location>
        <begin position="261"/>
        <end position="275"/>
    </location>
</feature>
<dbReference type="FunFam" id="1.10.10.60:FF:000012">
    <property type="entry name" value="Metastasis-associated 1 family, member 3"/>
    <property type="match status" value="1"/>
</dbReference>
<keyword evidence="16" id="KW-1185">Reference proteome</keyword>
<dbReference type="Pfam" id="PF00249">
    <property type="entry name" value="Myb_DNA-binding"/>
    <property type="match status" value="1"/>
</dbReference>
<comment type="caution">
    <text evidence="15">The sequence shown here is derived from an EMBL/GenBank/DDBJ whole genome shotgun (WGS) entry which is preliminary data.</text>
</comment>
<name>A0A8S1EA98_9PELO</name>
<dbReference type="PROSITE" id="PS51156">
    <property type="entry name" value="ELM2"/>
    <property type="match status" value="1"/>
</dbReference>
<evidence type="ECO:0000256" key="10">
    <source>
        <dbReference type="ARBA" id="ARBA00093454"/>
    </source>
</evidence>
<evidence type="ECO:0000256" key="7">
    <source>
        <dbReference type="ARBA" id="ARBA00023015"/>
    </source>
</evidence>
<dbReference type="Gene3D" id="1.10.10.60">
    <property type="entry name" value="Homeodomain-like"/>
    <property type="match status" value="1"/>
</dbReference>
<dbReference type="GO" id="GO:0043565">
    <property type="term" value="F:sequence-specific DNA binding"/>
    <property type="evidence" value="ECO:0007669"/>
    <property type="project" value="InterPro"/>
</dbReference>
<organism evidence="15 16">
    <name type="scientific">Caenorhabditis bovis</name>
    <dbReference type="NCBI Taxonomy" id="2654633"/>
    <lineage>
        <taxon>Eukaryota</taxon>
        <taxon>Metazoa</taxon>
        <taxon>Ecdysozoa</taxon>
        <taxon>Nematoda</taxon>
        <taxon>Chromadorea</taxon>
        <taxon>Rhabditida</taxon>
        <taxon>Rhabditina</taxon>
        <taxon>Rhabditomorpha</taxon>
        <taxon>Rhabditoidea</taxon>
        <taxon>Rhabditidae</taxon>
        <taxon>Peloderinae</taxon>
        <taxon>Caenorhabditis</taxon>
    </lineage>
</organism>
<dbReference type="FunFam" id="4.10.1240.50:FF:000001">
    <property type="entry name" value="Metastasis-associated 1 family, member 3"/>
    <property type="match status" value="1"/>
</dbReference>
<keyword evidence="8" id="KW-0238">DNA-binding</keyword>
<evidence type="ECO:0000259" key="13">
    <source>
        <dbReference type="PROSITE" id="PS51156"/>
    </source>
</evidence>
<dbReference type="SMART" id="SM00439">
    <property type="entry name" value="BAH"/>
    <property type="match status" value="1"/>
</dbReference>
<keyword evidence="9" id="KW-0539">Nucleus</keyword>
<keyword evidence="7" id="KW-0804">Transcription</keyword>
<dbReference type="SMART" id="SM01189">
    <property type="entry name" value="ELM2"/>
    <property type="match status" value="1"/>
</dbReference>
<feature type="region of interest" description="Disordered" evidence="11">
    <location>
        <begin position="755"/>
        <end position="774"/>
    </location>
</feature>
<feature type="domain" description="SANT" evidence="14">
    <location>
        <begin position="427"/>
        <end position="479"/>
    </location>
</feature>
<dbReference type="PROSITE" id="PS51038">
    <property type="entry name" value="BAH"/>
    <property type="match status" value="1"/>
</dbReference>
<comment type="similarity">
    <text evidence="10">Belongs to the metastasis-associated protein family.</text>
</comment>
<dbReference type="GO" id="GO:0008270">
    <property type="term" value="F:zinc ion binding"/>
    <property type="evidence" value="ECO:0007669"/>
    <property type="project" value="UniProtKB-KW"/>
</dbReference>
<dbReference type="InterPro" id="IPR000679">
    <property type="entry name" value="Znf_GATA"/>
</dbReference>
<dbReference type="SUPFAM" id="SSF46689">
    <property type="entry name" value="Homeodomain-like"/>
    <property type="match status" value="1"/>
</dbReference>
<evidence type="ECO:0000256" key="5">
    <source>
        <dbReference type="ARBA" id="ARBA00022771"/>
    </source>
</evidence>
<keyword evidence="6" id="KW-0862">Zinc</keyword>
<keyword evidence="3" id="KW-0597">Phosphoprotein</keyword>
<dbReference type="InterPro" id="IPR017884">
    <property type="entry name" value="SANT_dom"/>
</dbReference>
<keyword evidence="4" id="KW-0479">Metal-binding</keyword>
<evidence type="ECO:0000256" key="4">
    <source>
        <dbReference type="ARBA" id="ARBA00022723"/>
    </source>
</evidence>
<comment type="subcellular location">
    <subcellularLocation>
        <location evidence="1">Nucleus</location>
    </subcellularLocation>
</comment>
<dbReference type="InterPro" id="IPR001005">
    <property type="entry name" value="SANT/Myb"/>
</dbReference>
<dbReference type="Proteomes" id="UP000494206">
    <property type="component" value="Unassembled WGS sequence"/>
</dbReference>
<feature type="region of interest" description="Disordered" evidence="11">
    <location>
        <begin position="574"/>
        <end position="598"/>
    </location>
</feature>
<dbReference type="Pfam" id="PF01426">
    <property type="entry name" value="BAH"/>
    <property type="match status" value="1"/>
</dbReference>
<evidence type="ECO:0000259" key="14">
    <source>
        <dbReference type="PROSITE" id="PS51293"/>
    </source>
</evidence>
<evidence type="ECO:0000256" key="3">
    <source>
        <dbReference type="ARBA" id="ARBA00022553"/>
    </source>
</evidence>
<dbReference type="InterPro" id="IPR009057">
    <property type="entry name" value="Homeodomain-like_sf"/>
</dbReference>
<dbReference type="AlphaFoldDB" id="A0A8S1EA98"/>
<dbReference type="GO" id="GO:0003682">
    <property type="term" value="F:chromatin binding"/>
    <property type="evidence" value="ECO:0007669"/>
    <property type="project" value="InterPro"/>
</dbReference>
<keyword evidence="7" id="KW-0805">Transcription regulation</keyword>
<dbReference type="EMBL" id="CADEPM010000001">
    <property type="protein sequence ID" value="CAB3397666.1"/>
    <property type="molecule type" value="Genomic_DNA"/>
</dbReference>
<dbReference type="GO" id="GO:0016581">
    <property type="term" value="C:NuRD complex"/>
    <property type="evidence" value="ECO:0007669"/>
    <property type="project" value="TreeGrafter"/>
</dbReference>
<evidence type="ECO:0000256" key="9">
    <source>
        <dbReference type="ARBA" id="ARBA00023242"/>
    </source>
</evidence>
<dbReference type="GO" id="GO:0042826">
    <property type="term" value="F:histone deacetylase binding"/>
    <property type="evidence" value="ECO:0007669"/>
    <property type="project" value="TreeGrafter"/>
</dbReference>
<dbReference type="InterPro" id="IPR001025">
    <property type="entry name" value="BAH_dom"/>
</dbReference>
<evidence type="ECO:0000256" key="8">
    <source>
        <dbReference type="ARBA" id="ARBA00023125"/>
    </source>
</evidence>
<feature type="compositionally biased region" description="Polar residues" evidence="11">
    <location>
        <begin position="588"/>
        <end position="598"/>
    </location>
</feature>
<dbReference type="SMART" id="SM00717">
    <property type="entry name" value="SANT"/>
    <property type="match status" value="1"/>
</dbReference>
<dbReference type="PROSITE" id="PS51293">
    <property type="entry name" value="SANT"/>
    <property type="match status" value="1"/>
</dbReference>
<evidence type="ECO:0000259" key="12">
    <source>
        <dbReference type="PROSITE" id="PS51038"/>
    </source>
</evidence>
<evidence type="ECO:0000256" key="6">
    <source>
        <dbReference type="ARBA" id="ARBA00022833"/>
    </source>
</evidence>
<dbReference type="GO" id="GO:0000122">
    <property type="term" value="P:negative regulation of transcription by RNA polymerase II"/>
    <property type="evidence" value="ECO:0007669"/>
    <property type="project" value="TreeGrafter"/>
</dbReference>
<evidence type="ECO:0000256" key="1">
    <source>
        <dbReference type="ARBA" id="ARBA00004123"/>
    </source>
</evidence>
<dbReference type="Gene3D" id="4.10.1240.50">
    <property type="match status" value="1"/>
</dbReference>
<dbReference type="OrthoDB" id="2193595at2759"/>
<accession>A0A8S1EA98</accession>
<dbReference type="SMART" id="SM00401">
    <property type="entry name" value="ZnF_GATA"/>
    <property type="match status" value="1"/>
</dbReference>
<reference evidence="15 16" key="1">
    <citation type="submission" date="2020-04" db="EMBL/GenBank/DDBJ databases">
        <authorList>
            <person name="Laetsch R D."/>
            <person name="Stevens L."/>
            <person name="Kumar S."/>
            <person name="Blaxter L. M."/>
        </authorList>
    </citation>
    <scope>NUCLEOTIDE SEQUENCE [LARGE SCALE GENOMIC DNA]</scope>
</reference>
<evidence type="ECO:0000313" key="15">
    <source>
        <dbReference type="EMBL" id="CAB3397666.1"/>
    </source>
</evidence>
<feature type="compositionally biased region" description="Basic and acidic residues" evidence="11">
    <location>
        <begin position="97"/>
        <end position="112"/>
    </location>
</feature>
<keyword evidence="2" id="KW-0678">Repressor</keyword>
<feature type="domain" description="BAH" evidence="12">
    <location>
        <begin position="7"/>
        <end position="245"/>
    </location>
</feature>
<evidence type="ECO:0000313" key="16">
    <source>
        <dbReference type="Proteomes" id="UP000494206"/>
    </source>
</evidence>
<sequence length="850" mass="95826">MSGSPANTYRVGDFVYFDDPSAPDAPYQIRRIDELNRTSSGVEARAVWYARRRDIPSHLLKIADQAQRRFDNYYEVDKKKPENFNSRGFVVANGGEVKAESAEDSEIKKEDVEVPTVNDIDDKKGNEENEKTQENNTLTIKKDSEEIELKKKKVEDESTMVIDWGDGGLPLGSEKLSPEDRLKLRQHEVFLTRQSEIMPAHQIRGKCRVTLLGEVEECDNYLNAEETFFYSLVWDPVNLTLLADKGAIRVGDRFQARVDDYDENLDKGENGVEKMENDDDDDDDDNQNGALQIDEQPDEPKTSTSVSKSEVTEDVVRDVQVYHPYHDLTERDIDQFLIIARAVGTFARAIDSSSSTKIPTLHMAAACASRDVTVFHAMSLLHHANYDVGKAVTFLVPTANKAHYPLEVDKTLGNQTQTLGGPLLCRDQMEEWSTPEANLFEEALEKCGKDFNDIRADYLPWKSMRDIIEYYYQYKASNRYTERKKAKQAESESKLKQVYIPSYNKTTPSVIGTFNVTQNVSKSTIPCENCKTDESQNWYSWGGKSHLRLCQTCWFKWKKNAGLNRKHELERFDKNRPPVPVAPVMNGNDRQTSTPKPINQNVAVNPLKPNLGNAQRPTTFNNQALYQAAKAAAAKGQITQAQLIQLQQNLGITVPVVAKPASKPNIVYYTTICRRVLRRIQPKSALNPRRLARKPFSNIDHEAILKTVVIADRNTIWQTARSLAGQKSFKLNETEFHKGIIHLQHAMSAAAAAGKRPSSNTPVVGEPMPKLQKPSPETIKSLEIVGNTLLAVNRACARGSPYVHQPAMAGSPSGFAPLKTESTVRRRRPDSRYLDVKQHGVRYICGPRLK</sequence>
<dbReference type="PANTHER" id="PTHR10865">
    <property type="entry name" value="METASTASIS-ASSOCIATED PROTEIN AND MESODERM INDUCTION EARLY RESPONSE PROTEIN"/>
    <property type="match status" value="1"/>
</dbReference>
<dbReference type="GO" id="GO:0003713">
    <property type="term" value="F:transcription coactivator activity"/>
    <property type="evidence" value="ECO:0007669"/>
    <property type="project" value="TreeGrafter"/>
</dbReference>
<feature type="compositionally biased region" description="Basic and acidic residues" evidence="11">
    <location>
        <begin position="120"/>
        <end position="133"/>
    </location>
</feature>
<evidence type="ECO:0000256" key="2">
    <source>
        <dbReference type="ARBA" id="ARBA00022491"/>
    </source>
</evidence>
<feature type="domain" description="ELM2" evidence="13">
    <location>
        <begin position="246"/>
        <end position="399"/>
    </location>
</feature>
<dbReference type="InterPro" id="IPR043151">
    <property type="entry name" value="BAH_sf"/>
</dbReference>
<feature type="compositionally biased region" description="Acidic residues" evidence="11">
    <location>
        <begin position="276"/>
        <end position="286"/>
    </location>
</feature>
<protein>
    <submittedName>
        <fullName evidence="15">Uncharacterized protein</fullName>
    </submittedName>
</protein>
<dbReference type="InterPro" id="IPR000949">
    <property type="entry name" value="ELM2_dom"/>
</dbReference>
<dbReference type="InterPro" id="IPR040138">
    <property type="entry name" value="MIER/MTA"/>
</dbReference>
<keyword evidence="5" id="KW-0863">Zinc-finger</keyword>